<feature type="region of interest" description="Disordered" evidence="2">
    <location>
        <begin position="173"/>
        <end position="193"/>
    </location>
</feature>
<sequence>MRMRPGIAAAAVAILALVCVAAAAAFPDEQPAEAAPARPGPERAAQLTAERMRRGGIADVPVEFAVENTNRSEAACNTDGAGYRIRGHITAPAQALAGGTATLYLHGLSSGEWYWRMNAPGYHHAEEMARRGHVSVTVDRLGYGDSGKPPGLQTCLGGQADIAHQITEQLKDGDYTATGPAAGAEPAGSGEDALTPEFDRVVLAGHGNGAEIAQIAAYSFGGADALVVLGWSGRGLTDRHNARFFGALAACMQGGVPAGGDSGPGGYAFFDTGPDEFADANLHDAEPAVVEAAVRLQSRHPCGDLANRLESVANGTRNYSEIEVPVFFAYGAQDEQVQGGGSHRALFGGTDDTELLMLDGSGHYMGLERGADRLHRRMAAWLDRESLV</sequence>
<dbReference type="PANTHER" id="PTHR43798">
    <property type="entry name" value="MONOACYLGLYCEROL LIPASE"/>
    <property type="match status" value="1"/>
</dbReference>
<dbReference type="RefSeq" id="WP_311544880.1">
    <property type="nucleotide sequence ID" value="NZ_JAVREK010000008.1"/>
</dbReference>
<evidence type="ECO:0000313" key="5">
    <source>
        <dbReference type="Proteomes" id="UP001183226"/>
    </source>
</evidence>
<accession>A0ABU2KSY1</accession>
<comment type="caution">
    <text evidence="4">The sequence shown here is derived from an EMBL/GenBank/DDBJ whole genome shotgun (WGS) entry which is preliminary data.</text>
</comment>
<feature type="signal peptide" evidence="3">
    <location>
        <begin position="1"/>
        <end position="24"/>
    </location>
</feature>
<dbReference type="Gene3D" id="3.40.50.1820">
    <property type="entry name" value="alpha/beta hydrolase"/>
    <property type="match status" value="1"/>
</dbReference>
<gene>
    <name evidence="4" type="ORF">RM446_09755</name>
</gene>
<dbReference type="GO" id="GO:0016787">
    <property type="term" value="F:hydrolase activity"/>
    <property type="evidence" value="ECO:0007669"/>
    <property type="project" value="UniProtKB-KW"/>
</dbReference>
<dbReference type="PANTHER" id="PTHR43798:SF31">
    <property type="entry name" value="AB HYDROLASE SUPERFAMILY PROTEIN YCLE"/>
    <property type="match status" value="1"/>
</dbReference>
<feature type="compositionally biased region" description="Low complexity" evidence="2">
    <location>
        <begin position="176"/>
        <end position="193"/>
    </location>
</feature>
<name>A0ABU2KSY1_9ACTN</name>
<dbReference type="EMBL" id="JAVREK010000008">
    <property type="protein sequence ID" value="MDT0302395.1"/>
    <property type="molecule type" value="Genomic_DNA"/>
</dbReference>
<dbReference type="SUPFAM" id="SSF53474">
    <property type="entry name" value="alpha/beta-Hydrolases"/>
    <property type="match status" value="1"/>
</dbReference>
<keyword evidence="1 4" id="KW-0378">Hydrolase</keyword>
<dbReference type="InterPro" id="IPR029058">
    <property type="entry name" value="AB_hydrolase_fold"/>
</dbReference>
<proteinExistence type="predicted"/>
<keyword evidence="5" id="KW-1185">Reference proteome</keyword>
<feature type="chain" id="PRO_5045410570" evidence="3">
    <location>
        <begin position="25"/>
        <end position="388"/>
    </location>
</feature>
<evidence type="ECO:0000256" key="3">
    <source>
        <dbReference type="SAM" id="SignalP"/>
    </source>
</evidence>
<evidence type="ECO:0000313" key="4">
    <source>
        <dbReference type="EMBL" id="MDT0302395.1"/>
    </source>
</evidence>
<dbReference type="InterPro" id="IPR050266">
    <property type="entry name" value="AB_hydrolase_sf"/>
</dbReference>
<protein>
    <submittedName>
        <fullName evidence="4">Alpha/beta hydrolase</fullName>
    </submittedName>
</protein>
<reference evidence="5" key="1">
    <citation type="submission" date="2023-07" db="EMBL/GenBank/DDBJ databases">
        <title>30 novel species of actinomycetes from the DSMZ collection.</title>
        <authorList>
            <person name="Nouioui I."/>
        </authorList>
    </citation>
    <scope>NUCLEOTIDE SEQUENCE [LARGE SCALE GENOMIC DNA]</scope>
    <source>
        <strain evidence="5">DSM 45055</strain>
    </source>
</reference>
<dbReference type="Proteomes" id="UP001183226">
    <property type="component" value="Unassembled WGS sequence"/>
</dbReference>
<keyword evidence="3" id="KW-0732">Signal</keyword>
<evidence type="ECO:0000256" key="2">
    <source>
        <dbReference type="SAM" id="MobiDB-lite"/>
    </source>
</evidence>
<organism evidence="4 5">
    <name type="scientific">Streptomonospora wellingtoniae</name>
    <dbReference type="NCBI Taxonomy" id="3075544"/>
    <lineage>
        <taxon>Bacteria</taxon>
        <taxon>Bacillati</taxon>
        <taxon>Actinomycetota</taxon>
        <taxon>Actinomycetes</taxon>
        <taxon>Streptosporangiales</taxon>
        <taxon>Nocardiopsidaceae</taxon>
        <taxon>Streptomonospora</taxon>
    </lineage>
</organism>
<evidence type="ECO:0000256" key="1">
    <source>
        <dbReference type="ARBA" id="ARBA00022801"/>
    </source>
</evidence>